<feature type="compositionally biased region" description="Polar residues" evidence="1">
    <location>
        <begin position="305"/>
        <end position="315"/>
    </location>
</feature>
<feature type="domain" description="C2H2-type" evidence="2">
    <location>
        <begin position="361"/>
        <end position="386"/>
    </location>
</feature>
<reference evidence="3 4" key="1">
    <citation type="submission" date="2016-03" db="EMBL/GenBank/DDBJ databases">
        <title>Comparative genomics of Pseudogymnoascus destructans, the fungus causing white-nose syndrome of bats.</title>
        <authorList>
            <person name="Palmer J.M."/>
            <person name="Drees K.P."/>
            <person name="Foster J.T."/>
            <person name="Lindner D.L."/>
        </authorList>
    </citation>
    <scope>NUCLEOTIDE SEQUENCE [LARGE SCALE GENOMIC DNA]</scope>
    <source>
        <strain evidence="3 4">UAMH 10579</strain>
    </source>
</reference>
<keyword evidence="4" id="KW-1185">Reference proteome</keyword>
<dbReference type="STRING" id="342668.A0A2P2SW01"/>
<feature type="compositionally biased region" description="Polar residues" evidence="1">
    <location>
        <begin position="1"/>
        <end position="16"/>
    </location>
</feature>
<feature type="compositionally biased region" description="Pro residues" evidence="1">
    <location>
        <begin position="33"/>
        <end position="51"/>
    </location>
</feature>
<name>A0A2P2SW01_9PEZI</name>
<dbReference type="InterPro" id="IPR036236">
    <property type="entry name" value="Znf_C2H2_sf"/>
</dbReference>
<evidence type="ECO:0000256" key="1">
    <source>
        <dbReference type="SAM" id="MobiDB-lite"/>
    </source>
</evidence>
<feature type="domain" description="C2H2-type" evidence="2">
    <location>
        <begin position="392"/>
        <end position="421"/>
    </location>
</feature>
<feature type="compositionally biased region" description="Polar residues" evidence="1">
    <location>
        <begin position="325"/>
        <end position="337"/>
    </location>
</feature>
<dbReference type="GO" id="GO:0006357">
    <property type="term" value="P:regulation of transcription by RNA polymerase II"/>
    <property type="evidence" value="ECO:0007669"/>
    <property type="project" value="TreeGrafter"/>
</dbReference>
<evidence type="ECO:0000259" key="2">
    <source>
        <dbReference type="SMART" id="SM00355"/>
    </source>
</evidence>
<dbReference type="InterPro" id="IPR013087">
    <property type="entry name" value="Znf_C2H2_type"/>
</dbReference>
<proteinExistence type="predicted"/>
<dbReference type="InterPro" id="IPR051061">
    <property type="entry name" value="Zinc_finger_trans_reg"/>
</dbReference>
<gene>
    <name evidence="3" type="ORF">VE01_00933</name>
</gene>
<protein>
    <recommendedName>
        <fullName evidence="2">C2H2-type domain-containing protein</fullName>
    </recommendedName>
</protein>
<dbReference type="SUPFAM" id="SSF57667">
    <property type="entry name" value="beta-beta-alpha zinc fingers"/>
    <property type="match status" value="1"/>
</dbReference>
<evidence type="ECO:0000313" key="4">
    <source>
        <dbReference type="Proteomes" id="UP000091956"/>
    </source>
</evidence>
<feature type="domain" description="C2H2-type" evidence="2">
    <location>
        <begin position="426"/>
        <end position="451"/>
    </location>
</feature>
<dbReference type="SMART" id="SM00355">
    <property type="entry name" value="ZnF_C2H2"/>
    <property type="match status" value="3"/>
</dbReference>
<dbReference type="Gene3D" id="3.30.160.60">
    <property type="entry name" value="Classic Zinc Finger"/>
    <property type="match status" value="2"/>
</dbReference>
<dbReference type="EMBL" id="KV460207">
    <property type="protein sequence ID" value="OBU01021.2"/>
    <property type="molecule type" value="Genomic_DNA"/>
</dbReference>
<evidence type="ECO:0000313" key="3">
    <source>
        <dbReference type="EMBL" id="OBU01021.2"/>
    </source>
</evidence>
<dbReference type="RefSeq" id="XP_018134753.2">
    <property type="nucleotide sequence ID" value="XM_018270461.2"/>
</dbReference>
<organism evidence="3 4">
    <name type="scientific">Pseudogymnoascus verrucosus</name>
    <dbReference type="NCBI Taxonomy" id="342668"/>
    <lineage>
        <taxon>Eukaryota</taxon>
        <taxon>Fungi</taxon>
        <taxon>Dikarya</taxon>
        <taxon>Ascomycota</taxon>
        <taxon>Pezizomycotina</taxon>
        <taxon>Leotiomycetes</taxon>
        <taxon>Thelebolales</taxon>
        <taxon>Thelebolaceae</taxon>
        <taxon>Pseudogymnoascus</taxon>
    </lineage>
</organism>
<dbReference type="PANTHER" id="PTHR46179:SF19">
    <property type="entry name" value="C2H2 FINGER DOMAIN TRANSCRIPTION FACTOR (EUROFUNG)-RELATED"/>
    <property type="match status" value="1"/>
</dbReference>
<dbReference type="PANTHER" id="PTHR46179">
    <property type="entry name" value="ZINC FINGER PROTEIN"/>
    <property type="match status" value="1"/>
</dbReference>
<feature type="region of interest" description="Disordered" evidence="1">
    <location>
        <begin position="239"/>
        <end position="338"/>
    </location>
</feature>
<feature type="compositionally biased region" description="Basic and acidic residues" evidence="1">
    <location>
        <begin position="94"/>
        <end position="103"/>
    </location>
</feature>
<dbReference type="AlphaFoldDB" id="A0A2P2SW01"/>
<sequence>MTMATASAPNASTHPHASSAADNYDPTDVGPRDSPPPPIHHPKLEPTPSPPGIASEVSTPPGSPGAPHKPGRKVLRPVPNPGDVALLDSMAGGRAREIAETAGRELIQAPDEEEGDEDMRAGSEGERGVEVPMEGMGREVDLEALAAGALRAFNAGEAPVGKQSHVEEVGGQQVDDQMRHMSPKASTINGNHDELPPIQEASPKAEKLTNVTLPSISSQLANLGELKHLADAAITAAVDTAPPNGHRHSISSQSPPQPPLFRVGDPAHHHPAPNVHTSPPPISPRESFHTIPSPGFPAPPLFFRRQSQVSDSAPYTSGGDFTGNVADTSTTDHSGATANGIPAGIDRMSIDGITNPLVGGFQCNYPGCTAQPFQTQYLLNSHANVHSQNRPHYCPVKGCLRSEGGKGFKRKNEMIRHGLVHESPGYVCPYCMDREHKYPRPDNLQRHVRVHHVDKDKDDPLLREVLAQRPEGPSRGRRRRGGNN</sequence>
<feature type="region of interest" description="Disordered" evidence="1">
    <location>
        <begin position="1"/>
        <end position="127"/>
    </location>
</feature>
<reference evidence="4" key="2">
    <citation type="journal article" date="2018" name="Nat. Commun.">
        <title>Extreme sensitivity to ultraviolet light in the fungal pathogen causing white-nose syndrome of bats.</title>
        <authorList>
            <person name="Palmer J.M."/>
            <person name="Drees K.P."/>
            <person name="Foster J.T."/>
            <person name="Lindner D.L."/>
        </authorList>
    </citation>
    <scope>NUCLEOTIDE SEQUENCE [LARGE SCALE GENOMIC DNA]</scope>
    <source>
        <strain evidence="4">UAMH 10579</strain>
    </source>
</reference>
<accession>A0A2P2SW01</accession>
<feature type="compositionally biased region" description="Basic and acidic residues" evidence="1">
    <location>
        <begin position="118"/>
        <end position="127"/>
    </location>
</feature>
<dbReference type="GO" id="GO:0005634">
    <property type="term" value="C:nucleus"/>
    <property type="evidence" value="ECO:0007669"/>
    <property type="project" value="TreeGrafter"/>
</dbReference>
<dbReference type="Proteomes" id="UP000091956">
    <property type="component" value="Unassembled WGS sequence"/>
</dbReference>
<dbReference type="GeneID" id="28834319"/>